<evidence type="ECO:0000313" key="3">
    <source>
        <dbReference type="Proteomes" id="UP000190198"/>
    </source>
</evidence>
<gene>
    <name evidence="2" type="ORF">BOW52_06130</name>
</gene>
<organism evidence="2 3">
    <name type="scientific">Solemya elarraichensis gill symbiont</name>
    <dbReference type="NCBI Taxonomy" id="1918949"/>
    <lineage>
        <taxon>Bacteria</taxon>
        <taxon>Pseudomonadati</taxon>
        <taxon>Pseudomonadota</taxon>
        <taxon>Gammaproteobacteria</taxon>
        <taxon>sulfur-oxidizing symbionts</taxon>
    </lineage>
</organism>
<feature type="domain" description="DNA primase/polymerase bifunctional N-terminal" evidence="1">
    <location>
        <begin position="10"/>
        <end position="113"/>
    </location>
</feature>
<accession>A0A1T2L599</accession>
<dbReference type="EMBL" id="MPRK01000096">
    <property type="protein sequence ID" value="OOZ40234.1"/>
    <property type="molecule type" value="Genomic_DNA"/>
</dbReference>
<dbReference type="Pfam" id="PF09250">
    <property type="entry name" value="Prim-Pol"/>
    <property type="match status" value="1"/>
</dbReference>
<name>A0A1T2L599_9GAMM</name>
<dbReference type="Proteomes" id="UP000190198">
    <property type="component" value="Unassembled WGS sequence"/>
</dbReference>
<dbReference type="RefSeq" id="WP_078476931.1">
    <property type="nucleotide sequence ID" value="NZ_MPRK01000096.1"/>
</dbReference>
<dbReference type="SUPFAM" id="SSF56747">
    <property type="entry name" value="Prim-pol domain"/>
    <property type="match status" value="1"/>
</dbReference>
<dbReference type="OrthoDB" id="784829at2"/>
<comment type="caution">
    <text evidence="2">The sequence shown here is derived from an EMBL/GenBank/DDBJ whole genome shotgun (WGS) entry which is preliminary data.</text>
</comment>
<dbReference type="AlphaFoldDB" id="A0A1T2L599"/>
<dbReference type="CDD" id="cd04859">
    <property type="entry name" value="Prim_Pol"/>
    <property type="match status" value="1"/>
</dbReference>
<protein>
    <recommendedName>
        <fullName evidence="1">DNA primase/polymerase bifunctional N-terminal domain-containing protein</fullName>
    </recommendedName>
</protein>
<keyword evidence="3" id="KW-1185">Reference proteome</keyword>
<evidence type="ECO:0000259" key="1">
    <source>
        <dbReference type="SMART" id="SM00943"/>
    </source>
</evidence>
<dbReference type="SMART" id="SM00943">
    <property type="entry name" value="Prim-Pol"/>
    <property type="match status" value="1"/>
</dbReference>
<evidence type="ECO:0000313" key="2">
    <source>
        <dbReference type="EMBL" id="OOZ40234.1"/>
    </source>
</evidence>
<reference evidence="2 3" key="1">
    <citation type="submission" date="2016-11" db="EMBL/GenBank/DDBJ databases">
        <title>Mixed transmission modes and dynamic genome evolution in an obligate animal-bacterial symbiosis.</title>
        <authorList>
            <person name="Russell S.L."/>
            <person name="Corbett-Detig R.B."/>
            <person name="Cavanaugh C.M."/>
        </authorList>
    </citation>
    <scope>NUCLEOTIDE SEQUENCE [LARGE SCALE GENOMIC DNA]</scope>
    <source>
        <strain evidence="2">Sp-SM6</strain>
    </source>
</reference>
<sequence length="115" mass="12161">MDNSDSVKLALRYAERGWPVLPLNGKRPAIKGGVHSASTEQDFIRKSFANGSNIGIQTGKTSGIVAIDIDPRNGGDETLSKLLGQYGELPQTLQSITGGGGFHLLFKHPGIQASS</sequence>
<dbReference type="InterPro" id="IPR015330">
    <property type="entry name" value="DNA_primase/pol_bifunc_N"/>
</dbReference>
<proteinExistence type="predicted"/>